<protein>
    <submittedName>
        <fullName evidence="2">Uncharacterized protein</fullName>
    </submittedName>
</protein>
<comment type="caution">
    <text evidence="2">The sequence shown here is derived from an EMBL/GenBank/DDBJ whole genome shotgun (WGS) entry which is preliminary data.</text>
</comment>
<sequence>MSDNKPFNEENRETRDSRPMDNPEQIKTDKETMHEMFKEEQTVDAIPLEDLKQNMEDEENKRSTKDNSGSDEIYPD</sequence>
<evidence type="ECO:0000313" key="3">
    <source>
        <dbReference type="Proteomes" id="UP001172142"/>
    </source>
</evidence>
<organism evidence="2 3">
    <name type="scientific">Planococcus shenhongbingii</name>
    <dbReference type="NCBI Taxonomy" id="3058398"/>
    <lineage>
        <taxon>Bacteria</taxon>
        <taxon>Bacillati</taxon>
        <taxon>Bacillota</taxon>
        <taxon>Bacilli</taxon>
        <taxon>Bacillales</taxon>
        <taxon>Caryophanaceae</taxon>
        <taxon>Planococcus</taxon>
    </lineage>
</organism>
<feature type="region of interest" description="Disordered" evidence="1">
    <location>
        <begin position="1"/>
        <end position="76"/>
    </location>
</feature>
<feature type="compositionally biased region" description="Basic and acidic residues" evidence="1">
    <location>
        <begin position="1"/>
        <end position="41"/>
    </location>
</feature>
<evidence type="ECO:0000313" key="2">
    <source>
        <dbReference type="EMBL" id="MDN7244905.1"/>
    </source>
</evidence>
<proteinExistence type="predicted"/>
<gene>
    <name evidence="2" type="ORF">QWY13_05290</name>
</gene>
<keyword evidence="3" id="KW-1185">Reference proteome</keyword>
<dbReference type="Proteomes" id="UP001172142">
    <property type="component" value="Unassembled WGS sequence"/>
</dbReference>
<feature type="compositionally biased region" description="Basic and acidic residues" evidence="1">
    <location>
        <begin position="49"/>
        <end position="65"/>
    </location>
</feature>
<reference evidence="2 3" key="1">
    <citation type="submission" date="2023-07" db="EMBL/GenBank/DDBJ databases">
        <title>Novel species in genus Planococcus.</title>
        <authorList>
            <person name="Ning S."/>
        </authorList>
    </citation>
    <scope>NUCLEOTIDE SEQUENCE [LARGE SCALE GENOMIC DNA]</scope>
    <source>
        <strain evidence="2 3">N017</strain>
    </source>
</reference>
<evidence type="ECO:0000256" key="1">
    <source>
        <dbReference type="SAM" id="MobiDB-lite"/>
    </source>
</evidence>
<name>A0ABT8NAI9_9BACL</name>
<dbReference type="EMBL" id="JAUJWU010000001">
    <property type="protein sequence ID" value="MDN7244905.1"/>
    <property type="molecule type" value="Genomic_DNA"/>
</dbReference>
<accession>A0ABT8NAI9</accession>